<accession>A0A3S5CR40</accession>
<organism evidence="1 2">
    <name type="scientific">Protopolystoma xenopodis</name>
    <dbReference type="NCBI Taxonomy" id="117903"/>
    <lineage>
        <taxon>Eukaryota</taxon>
        <taxon>Metazoa</taxon>
        <taxon>Spiralia</taxon>
        <taxon>Lophotrochozoa</taxon>
        <taxon>Platyhelminthes</taxon>
        <taxon>Monogenea</taxon>
        <taxon>Polyopisthocotylea</taxon>
        <taxon>Polystomatidea</taxon>
        <taxon>Polystomatidae</taxon>
        <taxon>Protopolystoma</taxon>
    </lineage>
</organism>
<reference evidence="1" key="1">
    <citation type="submission" date="2018-11" db="EMBL/GenBank/DDBJ databases">
        <authorList>
            <consortium name="Pathogen Informatics"/>
        </authorList>
    </citation>
    <scope>NUCLEOTIDE SEQUENCE</scope>
</reference>
<protein>
    <submittedName>
        <fullName evidence="1">Uncharacterized protein</fullName>
    </submittedName>
</protein>
<evidence type="ECO:0000313" key="1">
    <source>
        <dbReference type="EMBL" id="VEL29613.1"/>
    </source>
</evidence>
<proteinExistence type="predicted"/>
<dbReference type="EMBL" id="CAAALY010104704">
    <property type="protein sequence ID" value="VEL29613.1"/>
    <property type="molecule type" value="Genomic_DNA"/>
</dbReference>
<name>A0A3S5CR40_9PLAT</name>
<keyword evidence="2" id="KW-1185">Reference proteome</keyword>
<dbReference type="Proteomes" id="UP000784294">
    <property type="component" value="Unassembled WGS sequence"/>
</dbReference>
<gene>
    <name evidence="1" type="ORF">PXEA_LOCUS23053</name>
</gene>
<evidence type="ECO:0000313" key="2">
    <source>
        <dbReference type="Proteomes" id="UP000784294"/>
    </source>
</evidence>
<sequence length="68" mass="7557">MPLEIGSLASRPSLGLRDQSTRFAVPSILSRHRNDVPVVSTLCLSLRAPLLPFPSSCRLYKIRLVEKP</sequence>
<feature type="non-terminal residue" evidence="1">
    <location>
        <position position="68"/>
    </location>
</feature>
<dbReference type="AlphaFoldDB" id="A0A3S5CR40"/>
<comment type="caution">
    <text evidence="1">The sequence shown here is derived from an EMBL/GenBank/DDBJ whole genome shotgun (WGS) entry which is preliminary data.</text>
</comment>